<reference evidence="1 3" key="2">
    <citation type="journal article" date="2017" name="Genome Biol.">
        <title>New reference genome sequences of hot pepper reveal the massive evolution of plant disease-resistance genes by retroduplication.</title>
        <authorList>
            <person name="Kim S."/>
            <person name="Park J."/>
            <person name="Yeom S.I."/>
            <person name="Kim Y.M."/>
            <person name="Seo E."/>
            <person name="Kim K.T."/>
            <person name="Kim M.S."/>
            <person name="Lee J.M."/>
            <person name="Cheong K."/>
            <person name="Shin H.S."/>
            <person name="Kim S.B."/>
            <person name="Han K."/>
            <person name="Lee J."/>
            <person name="Park M."/>
            <person name="Lee H.A."/>
            <person name="Lee H.Y."/>
            <person name="Lee Y."/>
            <person name="Oh S."/>
            <person name="Lee J.H."/>
            <person name="Choi E."/>
            <person name="Choi E."/>
            <person name="Lee S.E."/>
            <person name="Jeon J."/>
            <person name="Kim H."/>
            <person name="Choi G."/>
            <person name="Song H."/>
            <person name="Lee J."/>
            <person name="Lee S.C."/>
            <person name="Kwon J.K."/>
            <person name="Lee H.Y."/>
            <person name="Koo N."/>
            <person name="Hong Y."/>
            <person name="Kim R.W."/>
            <person name="Kang W.H."/>
            <person name="Huh J.H."/>
            <person name="Kang B.C."/>
            <person name="Yang T.J."/>
            <person name="Lee Y.H."/>
            <person name="Bennetzen J.L."/>
            <person name="Choi D."/>
        </authorList>
    </citation>
    <scope>NUCLEOTIDE SEQUENCE [LARGE SCALE GENOMIC DNA]</scope>
    <source>
        <strain evidence="3">cv. CM334</strain>
    </source>
</reference>
<dbReference type="PANTHER" id="PTHR33022:SF13">
    <property type="entry name" value="UBIQUITIN-LIKE PROTEASE FAMILY PROFILE DOMAIN-CONTAINING PROTEIN"/>
    <property type="match status" value="1"/>
</dbReference>
<evidence type="ECO:0000313" key="3">
    <source>
        <dbReference type="Proteomes" id="UP000222542"/>
    </source>
</evidence>
<organism evidence="1 3">
    <name type="scientific">Capsicum annuum</name>
    <name type="common">Capsicum pepper</name>
    <dbReference type="NCBI Taxonomy" id="4072"/>
    <lineage>
        <taxon>Eukaryota</taxon>
        <taxon>Viridiplantae</taxon>
        <taxon>Streptophyta</taxon>
        <taxon>Embryophyta</taxon>
        <taxon>Tracheophyta</taxon>
        <taxon>Spermatophyta</taxon>
        <taxon>Magnoliopsida</taxon>
        <taxon>eudicotyledons</taxon>
        <taxon>Gunneridae</taxon>
        <taxon>Pentapetalae</taxon>
        <taxon>asterids</taxon>
        <taxon>lamiids</taxon>
        <taxon>Solanales</taxon>
        <taxon>Solanaceae</taxon>
        <taxon>Solanoideae</taxon>
        <taxon>Capsiceae</taxon>
        <taxon>Capsicum</taxon>
    </lineage>
</organism>
<proteinExistence type="predicted"/>
<dbReference type="Proteomes" id="UP000222542">
    <property type="component" value="Unassembled WGS sequence"/>
</dbReference>
<keyword evidence="3" id="KW-1185">Reference proteome</keyword>
<dbReference type="EMBL" id="AYRZ02000003">
    <property type="protein sequence ID" value="PHT86787.1"/>
    <property type="molecule type" value="Genomic_DNA"/>
</dbReference>
<reference evidence="1" key="1">
    <citation type="journal article" date="2014" name="Nat. Genet.">
        <title>Genome sequence of the hot pepper provides insights into the evolution of pungency in Capsicum species.</title>
        <authorList>
            <person name="Kim S."/>
            <person name="Park M."/>
            <person name="Yeom S.I."/>
            <person name="Kim Y.M."/>
            <person name="Lee J.M."/>
            <person name="Lee H.A."/>
            <person name="Seo E."/>
            <person name="Choi J."/>
            <person name="Cheong K."/>
            <person name="Kim K.T."/>
            <person name="Jung K."/>
            <person name="Lee G.W."/>
            <person name="Oh S.K."/>
            <person name="Bae C."/>
            <person name="Kim S.B."/>
            <person name="Lee H.Y."/>
            <person name="Kim S.Y."/>
            <person name="Kim M.S."/>
            <person name="Kang B.C."/>
            <person name="Jo Y.D."/>
            <person name="Yang H.B."/>
            <person name="Jeong H.J."/>
            <person name="Kang W.H."/>
            <person name="Kwon J.K."/>
            <person name="Shin C."/>
            <person name="Lim J.Y."/>
            <person name="Park J.H."/>
            <person name="Huh J.H."/>
            <person name="Kim J.S."/>
            <person name="Kim B.D."/>
            <person name="Cohen O."/>
            <person name="Paran I."/>
            <person name="Suh M.C."/>
            <person name="Lee S.B."/>
            <person name="Kim Y.K."/>
            <person name="Shin Y."/>
            <person name="Noh S.J."/>
            <person name="Park J."/>
            <person name="Seo Y.S."/>
            <person name="Kwon S.Y."/>
            <person name="Kim H.A."/>
            <person name="Park J.M."/>
            <person name="Kim H.J."/>
            <person name="Choi S.B."/>
            <person name="Bosland P.W."/>
            <person name="Reeves G."/>
            <person name="Jo S.H."/>
            <person name="Lee B.W."/>
            <person name="Cho H.T."/>
            <person name="Choi H.S."/>
            <person name="Lee M.S."/>
            <person name="Yu Y."/>
            <person name="Do Choi Y."/>
            <person name="Park B.S."/>
            <person name="van Deynze A."/>
            <person name="Ashrafi H."/>
            <person name="Hill T."/>
            <person name="Kim W.T."/>
            <person name="Pai H.S."/>
            <person name="Ahn H.K."/>
            <person name="Yeam I."/>
            <person name="Giovannoni J.J."/>
            <person name="Rose J.K."/>
            <person name="Sorensen I."/>
            <person name="Lee S.J."/>
            <person name="Kim R.W."/>
            <person name="Choi I.Y."/>
            <person name="Choi B.S."/>
            <person name="Lim J.S."/>
            <person name="Lee Y.H."/>
            <person name="Choi D."/>
        </authorList>
    </citation>
    <scope>NUCLEOTIDE SEQUENCE [LARGE SCALE GENOMIC DNA]</scope>
</reference>
<evidence type="ECO:0000313" key="2">
    <source>
        <dbReference type="EMBL" id="PHT86787.1"/>
    </source>
</evidence>
<gene>
    <name evidence="1" type="ORF">T459_08798</name>
    <name evidence="2" type="ORF">T459_08893</name>
</gene>
<protein>
    <recommendedName>
        <fullName evidence="4">Ubiquitin-like protease family profile domain-containing protein</fullName>
    </recommendedName>
</protein>
<sequence>MWRRRHSNPSSEIQKLAKILSTYLDISGFLDQKVRTDWSMIEVYRDKMSNPFDVEYVEGVAQQPIGGLYCKLFVAAYAEYLSNVLQVPNDGLDAELLCKRYGALL</sequence>
<evidence type="ECO:0000313" key="1">
    <source>
        <dbReference type="EMBL" id="PHT86692.1"/>
    </source>
</evidence>
<dbReference type="Gramene" id="PHT86787">
    <property type="protein sequence ID" value="PHT86787"/>
    <property type="gene ID" value="T459_08893"/>
</dbReference>
<dbReference type="PANTHER" id="PTHR33022">
    <property type="entry name" value="DUF1985 DOMAIN-CONTAINING PROTEIN"/>
    <property type="match status" value="1"/>
</dbReference>
<dbReference type="Gramene" id="PHT86692">
    <property type="protein sequence ID" value="PHT86692"/>
    <property type="gene ID" value="T459_08798"/>
</dbReference>
<evidence type="ECO:0008006" key="4">
    <source>
        <dbReference type="Google" id="ProtNLM"/>
    </source>
</evidence>
<dbReference type="EMBL" id="AYRZ02000003">
    <property type="protein sequence ID" value="PHT86692.1"/>
    <property type="molecule type" value="Genomic_DNA"/>
</dbReference>
<accession>A0A2G2ZXH9</accession>
<dbReference type="AlphaFoldDB" id="A0A2G2ZXH9"/>
<name>A0A2G2ZXH9_CAPAN</name>
<comment type="caution">
    <text evidence="1">The sequence shown here is derived from an EMBL/GenBank/DDBJ whole genome shotgun (WGS) entry which is preliminary data.</text>
</comment>